<keyword evidence="4" id="KW-1185">Reference proteome</keyword>
<organism evidence="3 4">
    <name type="scientific">Streptomyces sindenensis</name>
    <dbReference type="NCBI Taxonomy" id="67363"/>
    <lineage>
        <taxon>Bacteria</taxon>
        <taxon>Bacillati</taxon>
        <taxon>Actinomycetota</taxon>
        <taxon>Actinomycetes</taxon>
        <taxon>Kitasatosporales</taxon>
        <taxon>Streptomycetaceae</taxon>
        <taxon>Streptomyces</taxon>
    </lineage>
</organism>
<gene>
    <name evidence="3" type="ORF">ACFWSS_32805</name>
</gene>
<evidence type="ECO:0000259" key="2">
    <source>
        <dbReference type="Pfam" id="PF03432"/>
    </source>
</evidence>
<dbReference type="Pfam" id="PF03432">
    <property type="entry name" value="Relaxase"/>
    <property type="match status" value="1"/>
</dbReference>
<evidence type="ECO:0000313" key="4">
    <source>
        <dbReference type="Proteomes" id="UP001598251"/>
    </source>
</evidence>
<accession>A0ABW6ERJ2</accession>
<name>A0ABW6ERJ2_9ACTN</name>
<feature type="region of interest" description="Disordered" evidence="1">
    <location>
        <begin position="685"/>
        <end position="742"/>
    </location>
</feature>
<feature type="region of interest" description="Disordered" evidence="1">
    <location>
        <begin position="542"/>
        <end position="602"/>
    </location>
</feature>
<feature type="region of interest" description="Disordered" evidence="1">
    <location>
        <begin position="171"/>
        <end position="195"/>
    </location>
</feature>
<dbReference type="EMBL" id="JBHXOF010000035">
    <property type="protein sequence ID" value="MFD4217657.1"/>
    <property type="molecule type" value="Genomic_DNA"/>
</dbReference>
<feature type="compositionally biased region" description="Polar residues" evidence="1">
    <location>
        <begin position="706"/>
        <end position="716"/>
    </location>
</feature>
<dbReference type="InterPro" id="IPR005094">
    <property type="entry name" value="Endonuclease_MobA/VirD2"/>
</dbReference>
<feature type="compositionally biased region" description="Basic and acidic residues" evidence="1">
    <location>
        <begin position="717"/>
        <end position="727"/>
    </location>
</feature>
<feature type="compositionally biased region" description="Basic and acidic residues" evidence="1">
    <location>
        <begin position="576"/>
        <end position="585"/>
    </location>
</feature>
<reference evidence="3 4" key="1">
    <citation type="submission" date="2024-09" db="EMBL/GenBank/DDBJ databases">
        <title>The Natural Products Discovery Center: Release of the First 8490 Sequenced Strains for Exploring Actinobacteria Biosynthetic Diversity.</title>
        <authorList>
            <person name="Kalkreuter E."/>
            <person name="Kautsar S.A."/>
            <person name="Yang D."/>
            <person name="Bader C.D."/>
            <person name="Teijaro C.N."/>
            <person name="Fluegel L."/>
            <person name="Davis C.M."/>
            <person name="Simpson J.R."/>
            <person name="Lauterbach L."/>
            <person name="Steele A.D."/>
            <person name="Gui C."/>
            <person name="Meng S."/>
            <person name="Li G."/>
            <person name="Viehrig K."/>
            <person name="Ye F."/>
            <person name="Su P."/>
            <person name="Kiefer A.F."/>
            <person name="Nichols A."/>
            <person name="Cepeda A.J."/>
            <person name="Yan W."/>
            <person name="Fan B."/>
            <person name="Jiang Y."/>
            <person name="Adhikari A."/>
            <person name="Zheng C.-J."/>
            <person name="Schuster L."/>
            <person name="Cowan T.M."/>
            <person name="Smanski M.J."/>
            <person name="Chevrette M.G."/>
            <person name="De Carvalho L.P.S."/>
            <person name="Shen B."/>
        </authorList>
    </citation>
    <scope>NUCLEOTIDE SEQUENCE [LARGE SCALE GENOMIC DNA]</scope>
    <source>
        <strain evidence="3 4">NPDC058546</strain>
    </source>
</reference>
<comment type="caution">
    <text evidence="3">The sequence shown here is derived from an EMBL/GenBank/DDBJ whole genome shotgun (WGS) entry which is preliminary data.</text>
</comment>
<feature type="domain" description="MobA/VirD2-like nuclease" evidence="2">
    <location>
        <begin position="71"/>
        <end position="164"/>
    </location>
</feature>
<proteinExistence type="predicted"/>
<sequence length="742" mass="78583">MIPKRAKDGGRTTGLLYYLYGPGRRDEHMDPHMVAAWSPGVLDPGRDAGTSIPRLAALLDAPVFALEGTPQEKHVYHVPVRLDRNDRRLSDAEWAEVAAEIMDATGVAPKGDPQAARWVAVRHADDHIHIVATLARQDGLKVHLEFDKRKMQERARELEVRYGLRRLTSGDKTASKWPTTAEAEKAKRKGRDEPPRITLQSKVREAAAVSGSDEEFFAAIQRAGLRLNKRTAPDGAVTGYSVALPGDRTGAGRAVWFSGSRLAPDLSLPRVRERWTGVPAGAGVVGAGQFASQAAAWQAAAGHIHQAAAILGQSGNEAGAGEMVALSDFLTTYAAQAPAEVRQELRNAARAFERAGRAPASRQMHSEASRHLRTATQLLVMSASLGVNGGETAAALTILVAAALAVIAAQRFHQAAQHRAQEQAAAGAGYHLRAATEVAYGARAGSSRKRGSRATWQRTELRPDGPALVEAYAPVVREAIPEVAERVLGEAAWPALAATLKQAENAGYEPAQVLAEVTAQRGFGDAESAAEVLVWRLQRRMASDTPDTSNGRPQQDADRAASTRPEGATEAGGARKPTEDQKDAAEDGSESPAAPITPPPVLNRSEAIEATPLGGDDAPTFGDAVRQAVPAYAADVLADPASATLAAYLIKASGEGHAPAELLAEMAAARDLADADSVAQVLTWRLQGRLSGSGKPTPLPRATGRRANQPSGQSRNPGERTAADHAAQEAAQRRGQSRGPRR</sequence>
<feature type="compositionally biased region" description="Basic and acidic residues" evidence="1">
    <location>
        <begin position="182"/>
        <end position="195"/>
    </location>
</feature>
<evidence type="ECO:0000313" key="3">
    <source>
        <dbReference type="EMBL" id="MFD4217657.1"/>
    </source>
</evidence>
<dbReference type="RefSeq" id="WP_351461003.1">
    <property type="nucleotide sequence ID" value="NZ_JBHXOF010000035.1"/>
</dbReference>
<evidence type="ECO:0000256" key="1">
    <source>
        <dbReference type="SAM" id="MobiDB-lite"/>
    </source>
</evidence>
<protein>
    <submittedName>
        <fullName evidence="3">Relaxase/mobilization nuclease domain-containing protein</fullName>
    </submittedName>
</protein>
<dbReference type="Proteomes" id="UP001598251">
    <property type="component" value="Unassembled WGS sequence"/>
</dbReference>